<dbReference type="Pfam" id="PF13181">
    <property type="entry name" value="TPR_8"/>
    <property type="match status" value="1"/>
</dbReference>
<dbReference type="PROSITE" id="PS50005">
    <property type="entry name" value="TPR"/>
    <property type="match status" value="4"/>
</dbReference>
<dbReference type="PANTHER" id="PTHR44858">
    <property type="entry name" value="TETRATRICOPEPTIDE REPEAT PROTEIN 6"/>
    <property type="match status" value="1"/>
</dbReference>
<comment type="caution">
    <text evidence="5">The sequence shown here is derived from an EMBL/GenBank/DDBJ whole genome shotgun (WGS) entry which is preliminary data.</text>
</comment>
<dbReference type="InterPro" id="IPR050498">
    <property type="entry name" value="Ycf3"/>
</dbReference>
<dbReference type="SMART" id="SM00028">
    <property type="entry name" value="TPR"/>
    <property type="match status" value="7"/>
</dbReference>
<dbReference type="InterPro" id="IPR011990">
    <property type="entry name" value="TPR-like_helical_dom_sf"/>
</dbReference>
<dbReference type="Gene3D" id="1.25.40.10">
    <property type="entry name" value="Tetratricopeptide repeat domain"/>
    <property type="match status" value="4"/>
</dbReference>
<feature type="signal peptide" evidence="4">
    <location>
        <begin position="1"/>
        <end position="21"/>
    </location>
</feature>
<dbReference type="Pfam" id="PF13432">
    <property type="entry name" value="TPR_16"/>
    <property type="match status" value="1"/>
</dbReference>
<evidence type="ECO:0000256" key="3">
    <source>
        <dbReference type="PROSITE-ProRule" id="PRU00339"/>
    </source>
</evidence>
<keyword evidence="1" id="KW-0677">Repeat</keyword>
<feature type="repeat" description="TPR" evidence="3">
    <location>
        <begin position="21"/>
        <end position="54"/>
    </location>
</feature>
<evidence type="ECO:0000256" key="2">
    <source>
        <dbReference type="ARBA" id="ARBA00022803"/>
    </source>
</evidence>
<dbReference type="SUPFAM" id="SSF48452">
    <property type="entry name" value="TPR-like"/>
    <property type="match status" value="1"/>
</dbReference>
<dbReference type="EMBL" id="JBBKYA010000002">
    <property type="protein sequence ID" value="MFD3275197.1"/>
    <property type="molecule type" value="Genomic_DNA"/>
</dbReference>
<feature type="repeat" description="TPR" evidence="3">
    <location>
        <begin position="88"/>
        <end position="121"/>
    </location>
</feature>
<keyword evidence="6" id="KW-1185">Reference proteome</keyword>
<dbReference type="Pfam" id="PF00515">
    <property type="entry name" value="TPR_1"/>
    <property type="match status" value="1"/>
</dbReference>
<dbReference type="PROSITE" id="PS50293">
    <property type="entry name" value="TPR_REGION"/>
    <property type="match status" value="1"/>
</dbReference>
<gene>
    <name evidence="5" type="ORF">SKC38_03040</name>
</gene>
<evidence type="ECO:0000256" key="4">
    <source>
        <dbReference type="SAM" id="SignalP"/>
    </source>
</evidence>
<evidence type="ECO:0000313" key="6">
    <source>
        <dbReference type="Proteomes" id="UP001598114"/>
    </source>
</evidence>
<accession>A0ABW6CW82</accession>
<keyword evidence="4" id="KW-0732">Signal</keyword>
<sequence>MKHIFLCILICLSFNSFSQNAELYKTKAKQFFEAGKYKEAISNLNLALKINPKDAKAIKNRAMCYEKLENYELAVKDYIELLKYDKSGETYGAVAYEYMLLNKDKEAREYLTQAIALEPKVVNYRYNLGLTYQSEKEYEEAIKIYDEGLKISPNHIRIKVSKSRCLVFLKQFEKARAVVDSFFLEKNFDADMLLIRGDIKKHFGKIEDALNDYSRALAILPDDIELLNRSANCLADLKYFDEEVAIRKRTVDLLFKYQEKNDYKALSLAMLGIAQDGALLYEDALESFNESIKLDATEASIYFYRSIVKAKLKDNEGACQDIKKAKELNPDESDGYDQYFEDDAEFADFLNYCMPNP</sequence>
<dbReference type="Proteomes" id="UP001598114">
    <property type="component" value="Unassembled WGS sequence"/>
</dbReference>
<keyword evidence="2 3" id="KW-0802">TPR repeat</keyword>
<feature type="repeat" description="TPR" evidence="3">
    <location>
        <begin position="190"/>
        <end position="223"/>
    </location>
</feature>
<protein>
    <submittedName>
        <fullName evidence="5">Tetratricopeptide repeat protein</fullName>
    </submittedName>
</protein>
<evidence type="ECO:0000256" key="1">
    <source>
        <dbReference type="ARBA" id="ARBA00022737"/>
    </source>
</evidence>
<name>A0ABW6CW82_9BACT</name>
<feature type="chain" id="PRO_5046952466" evidence="4">
    <location>
        <begin position="22"/>
        <end position="357"/>
    </location>
</feature>
<proteinExistence type="predicted"/>
<reference evidence="5 6" key="1">
    <citation type="submission" date="2024-03" db="EMBL/GenBank/DDBJ databases">
        <title>Aquirufa genome sequencing.</title>
        <authorList>
            <person name="Pitt A."/>
            <person name="Hahn M.W."/>
        </authorList>
    </citation>
    <scope>NUCLEOTIDE SEQUENCE [LARGE SCALE GENOMIC DNA]</scope>
    <source>
        <strain evidence="5 6">PLAD-142S6K</strain>
    </source>
</reference>
<dbReference type="RefSeq" id="WP_377974980.1">
    <property type="nucleotide sequence ID" value="NZ_JBBKYA010000002.1"/>
</dbReference>
<feature type="repeat" description="TPR" evidence="3">
    <location>
        <begin position="122"/>
        <end position="155"/>
    </location>
</feature>
<dbReference type="InterPro" id="IPR019734">
    <property type="entry name" value="TPR_rpt"/>
</dbReference>
<dbReference type="PANTHER" id="PTHR44858:SF1">
    <property type="entry name" value="UDP-N-ACETYLGLUCOSAMINE--PEPTIDE N-ACETYLGLUCOSAMINYLTRANSFERASE SPINDLY-RELATED"/>
    <property type="match status" value="1"/>
</dbReference>
<evidence type="ECO:0000313" key="5">
    <source>
        <dbReference type="EMBL" id="MFD3275197.1"/>
    </source>
</evidence>
<organism evidence="5 6">
    <name type="scientific">Aquirufa echingensis</name>
    <dbReference type="NCBI Taxonomy" id="3096516"/>
    <lineage>
        <taxon>Bacteria</taxon>
        <taxon>Pseudomonadati</taxon>
        <taxon>Bacteroidota</taxon>
        <taxon>Cytophagia</taxon>
        <taxon>Cytophagales</taxon>
        <taxon>Flectobacillaceae</taxon>
        <taxon>Aquirufa</taxon>
    </lineage>
</organism>